<name>A0A8S9RP13_BRACR</name>
<evidence type="ECO:0000256" key="1">
    <source>
        <dbReference type="SAM" id="MobiDB-lite"/>
    </source>
</evidence>
<evidence type="ECO:0000313" key="2">
    <source>
        <dbReference type="EMBL" id="KAF3574653.1"/>
    </source>
</evidence>
<comment type="caution">
    <text evidence="2">The sequence shown here is derived from an EMBL/GenBank/DDBJ whole genome shotgun (WGS) entry which is preliminary data.</text>
</comment>
<feature type="region of interest" description="Disordered" evidence="1">
    <location>
        <begin position="1"/>
        <end position="24"/>
    </location>
</feature>
<feature type="region of interest" description="Disordered" evidence="1">
    <location>
        <begin position="42"/>
        <end position="84"/>
    </location>
</feature>
<reference evidence="2" key="1">
    <citation type="submission" date="2019-12" db="EMBL/GenBank/DDBJ databases">
        <title>Genome sequencing and annotation of Brassica cretica.</title>
        <authorList>
            <person name="Studholme D.J."/>
            <person name="Sarris P."/>
        </authorList>
    </citation>
    <scope>NUCLEOTIDE SEQUENCE</scope>
    <source>
        <strain evidence="2">PFS-109/04</strain>
        <tissue evidence="2">Leaf</tissue>
    </source>
</reference>
<dbReference type="AlphaFoldDB" id="A0A8S9RP13"/>
<gene>
    <name evidence="2" type="ORF">F2Q69_00059535</name>
</gene>
<proteinExistence type="predicted"/>
<dbReference type="Proteomes" id="UP000712600">
    <property type="component" value="Unassembled WGS sequence"/>
</dbReference>
<evidence type="ECO:0000313" key="3">
    <source>
        <dbReference type="Proteomes" id="UP000712600"/>
    </source>
</evidence>
<protein>
    <submittedName>
        <fullName evidence="2">Uncharacterized protein</fullName>
    </submittedName>
</protein>
<dbReference type="EMBL" id="QGKX02000095">
    <property type="protein sequence ID" value="KAF3574653.1"/>
    <property type="molecule type" value="Genomic_DNA"/>
</dbReference>
<sequence>MLTSSCPLLTPTRDLEVGEEPGGSPWILRSYSGPRGCVRNWGSSRDPEVVKEPGGSPWILRSYSGPEDPETVSGTRRPLRPYRNPEVSSLDPEIFDWNPEVLEVVMTPMRLRLHRGSSFFSIFGTLRPYRNLGVLP</sequence>
<accession>A0A8S9RP13</accession>
<organism evidence="2 3">
    <name type="scientific">Brassica cretica</name>
    <name type="common">Mustard</name>
    <dbReference type="NCBI Taxonomy" id="69181"/>
    <lineage>
        <taxon>Eukaryota</taxon>
        <taxon>Viridiplantae</taxon>
        <taxon>Streptophyta</taxon>
        <taxon>Embryophyta</taxon>
        <taxon>Tracheophyta</taxon>
        <taxon>Spermatophyta</taxon>
        <taxon>Magnoliopsida</taxon>
        <taxon>eudicotyledons</taxon>
        <taxon>Gunneridae</taxon>
        <taxon>Pentapetalae</taxon>
        <taxon>rosids</taxon>
        <taxon>malvids</taxon>
        <taxon>Brassicales</taxon>
        <taxon>Brassicaceae</taxon>
        <taxon>Brassiceae</taxon>
        <taxon>Brassica</taxon>
    </lineage>
</organism>